<evidence type="ECO:0000313" key="5">
    <source>
        <dbReference type="Proteomes" id="UP000027665"/>
    </source>
</evidence>
<dbReference type="STRING" id="2754.EH55_11605"/>
<dbReference type="PATRIC" id="fig|2754.20.peg.1130"/>
<dbReference type="AlphaFoldDB" id="A0A073INX0"/>
<dbReference type="Gene3D" id="1.10.10.10">
    <property type="entry name" value="Winged helix-like DNA-binding domain superfamily/Winged helix DNA-binding domain"/>
    <property type="match status" value="1"/>
</dbReference>
<dbReference type="GO" id="GO:0005524">
    <property type="term" value="F:ATP binding"/>
    <property type="evidence" value="ECO:0007669"/>
    <property type="project" value="UniProtKB-KW"/>
</dbReference>
<feature type="binding site" evidence="2">
    <location>
        <begin position="201"/>
        <end position="208"/>
    </location>
    <ligand>
        <name>ATP</name>
        <dbReference type="ChEBI" id="CHEBI:30616"/>
    </ligand>
</feature>
<name>A0A073INX0_9BACT</name>
<gene>
    <name evidence="4" type="ORF">EH55_11605</name>
</gene>
<reference evidence="4 5" key="1">
    <citation type="submission" date="2014-04" db="EMBL/GenBank/DDBJ databases">
        <title>Draft Genome Sequence of Synergistes jonesii.</title>
        <authorList>
            <person name="Coil D.A."/>
            <person name="Eisen J.A."/>
            <person name="Holland-Moritz H.E."/>
        </authorList>
    </citation>
    <scope>NUCLEOTIDE SEQUENCE [LARGE SCALE GENOMIC DNA]</scope>
    <source>
        <strain evidence="4 5">78-1</strain>
    </source>
</reference>
<dbReference type="SUPFAM" id="SSF140931">
    <property type="entry name" value="Fic-like"/>
    <property type="match status" value="1"/>
</dbReference>
<feature type="domain" description="Fido" evidence="3">
    <location>
        <begin position="108"/>
        <end position="263"/>
    </location>
</feature>
<dbReference type="Pfam" id="PF02661">
    <property type="entry name" value="Fic"/>
    <property type="match status" value="1"/>
</dbReference>
<evidence type="ECO:0000256" key="2">
    <source>
        <dbReference type="PIRSR" id="PIRSR640198-2"/>
    </source>
</evidence>
<dbReference type="InterPro" id="IPR036597">
    <property type="entry name" value="Fido-like_dom_sf"/>
</dbReference>
<dbReference type="PROSITE" id="PS51459">
    <property type="entry name" value="FIDO"/>
    <property type="match status" value="1"/>
</dbReference>
<dbReference type="eggNOG" id="COG3177">
    <property type="taxonomic scope" value="Bacteria"/>
</dbReference>
<dbReference type="Proteomes" id="UP000027665">
    <property type="component" value="Unassembled WGS sequence"/>
</dbReference>
<feature type="binding site" evidence="2">
    <location>
        <begin position="239"/>
        <end position="240"/>
    </location>
    <ligand>
        <name>ATP</name>
        <dbReference type="ChEBI" id="CHEBI:30616"/>
    </ligand>
</feature>
<dbReference type="PANTHER" id="PTHR13504">
    <property type="entry name" value="FIDO DOMAIN-CONTAINING PROTEIN DDB_G0283145"/>
    <property type="match status" value="1"/>
</dbReference>
<accession>A0A073INX0</accession>
<keyword evidence="5" id="KW-1185">Reference proteome</keyword>
<keyword evidence="2" id="KW-0067">ATP-binding</keyword>
<dbReference type="EMBL" id="JMKI01000054">
    <property type="protein sequence ID" value="KEJ91191.1"/>
    <property type="molecule type" value="Genomic_DNA"/>
</dbReference>
<dbReference type="OrthoDB" id="5326at2"/>
<feature type="active site" evidence="1">
    <location>
        <position position="197"/>
    </location>
</feature>
<dbReference type="InterPro" id="IPR036388">
    <property type="entry name" value="WH-like_DNA-bd_sf"/>
</dbReference>
<dbReference type="InterPro" id="IPR003812">
    <property type="entry name" value="Fido"/>
</dbReference>
<sequence length="348" mass="38851">MRKFDYSFLDNGLLPASLINLAVGIANLKTMAGIRKEGYVRIFTELEAIAKVQSVKSSNAIEGIIASDERIAAIVNQNSAPLNHNEAEVAGYRDALNEIHLGYEHINFRQGDILRLHETLLSIAGYEYGGRYKTDDNVILEVDAAGKRKVRFSPTPASETEAAMEQLELAYLDACGNTGINQLLLIPCVILDFLCIHPFRDGNGRMSRLLSLLLLYKNGYDVVKYVSFEEQINNHKGFYYETLKQSSDGWHTNENSCFPFIENFLSTLYMCYKELDKRFAVVHGNKITKKARIEASVLNSLTPISKAEICKILPDVSPTTVEAVLGAMIKEGTIKRIGAGRASRYIRV</sequence>
<keyword evidence="2" id="KW-0547">Nucleotide-binding</keyword>
<dbReference type="GeneID" id="90984624"/>
<evidence type="ECO:0000313" key="4">
    <source>
        <dbReference type="EMBL" id="KEJ91191.1"/>
    </source>
</evidence>
<comment type="caution">
    <text evidence="4">The sequence shown here is derived from an EMBL/GenBank/DDBJ whole genome shotgun (WGS) entry which is preliminary data.</text>
</comment>
<organism evidence="4 5">
    <name type="scientific">Synergistes jonesii</name>
    <dbReference type="NCBI Taxonomy" id="2754"/>
    <lineage>
        <taxon>Bacteria</taxon>
        <taxon>Thermotogati</taxon>
        <taxon>Synergistota</taxon>
        <taxon>Synergistia</taxon>
        <taxon>Synergistales</taxon>
        <taxon>Synergistaceae</taxon>
        <taxon>Synergistes</taxon>
    </lineage>
</organism>
<dbReference type="Gene3D" id="1.10.3290.10">
    <property type="entry name" value="Fido-like domain"/>
    <property type="match status" value="1"/>
</dbReference>
<evidence type="ECO:0000259" key="3">
    <source>
        <dbReference type="PROSITE" id="PS51459"/>
    </source>
</evidence>
<protein>
    <recommendedName>
        <fullName evidence="3">Fido domain-containing protein</fullName>
    </recommendedName>
</protein>
<evidence type="ECO:0000256" key="1">
    <source>
        <dbReference type="PIRSR" id="PIRSR640198-1"/>
    </source>
</evidence>
<dbReference type="RefSeq" id="WP_037978450.1">
    <property type="nucleotide sequence ID" value="NZ_JMKI01000054.1"/>
</dbReference>
<proteinExistence type="predicted"/>
<dbReference type="InterPro" id="IPR040198">
    <property type="entry name" value="Fido_containing"/>
</dbReference>
<dbReference type="PANTHER" id="PTHR13504:SF38">
    <property type="entry name" value="FIDO DOMAIN-CONTAINING PROTEIN"/>
    <property type="match status" value="1"/>
</dbReference>